<feature type="domain" description="NodB homology" evidence="3">
    <location>
        <begin position="90"/>
        <end position="362"/>
    </location>
</feature>
<dbReference type="Pfam" id="PF01522">
    <property type="entry name" value="Polysacc_deac_1"/>
    <property type="match status" value="1"/>
</dbReference>
<comment type="subcellular location">
    <subcellularLocation>
        <location evidence="1">Secreted</location>
    </subcellularLocation>
</comment>
<dbReference type="PANTHER" id="PTHR34216">
    <property type="match status" value="1"/>
</dbReference>
<dbReference type="AlphaFoldDB" id="A0A431V4T6"/>
<dbReference type="PANTHER" id="PTHR34216:SF3">
    <property type="entry name" value="POLY-BETA-1,6-N-ACETYL-D-GLUCOSAMINE N-DEACETYLASE"/>
    <property type="match status" value="1"/>
</dbReference>
<dbReference type="EMBL" id="RXNS01000005">
    <property type="protein sequence ID" value="RTR05342.1"/>
    <property type="molecule type" value="Genomic_DNA"/>
</dbReference>
<evidence type="ECO:0000313" key="4">
    <source>
        <dbReference type="EMBL" id="RTR05342.1"/>
    </source>
</evidence>
<dbReference type="GO" id="GO:0016810">
    <property type="term" value="F:hydrolase activity, acting on carbon-nitrogen (but not peptide) bonds"/>
    <property type="evidence" value="ECO:0007669"/>
    <property type="project" value="InterPro"/>
</dbReference>
<dbReference type="InterPro" id="IPR051398">
    <property type="entry name" value="Polysacch_Deacetylase"/>
</dbReference>
<protein>
    <submittedName>
        <fullName evidence="4">Polysaccharide deacetylase</fullName>
    </submittedName>
</protein>
<comment type="caution">
    <text evidence="4">The sequence shown here is derived from an EMBL/GenBank/DDBJ whole genome shotgun (WGS) entry which is preliminary data.</text>
</comment>
<keyword evidence="2" id="KW-0732">Signal</keyword>
<evidence type="ECO:0000259" key="3">
    <source>
        <dbReference type="PROSITE" id="PS51677"/>
    </source>
</evidence>
<keyword evidence="5" id="KW-1185">Reference proteome</keyword>
<proteinExistence type="predicted"/>
<name>A0A431V4T6_9GAMM</name>
<dbReference type="SUPFAM" id="SSF88713">
    <property type="entry name" value="Glycoside hydrolase/deacetylase"/>
    <property type="match status" value="1"/>
</dbReference>
<dbReference type="InterPro" id="IPR002509">
    <property type="entry name" value="NODB_dom"/>
</dbReference>
<dbReference type="CDD" id="cd10971">
    <property type="entry name" value="CE4_DAC_u2_5s"/>
    <property type="match status" value="1"/>
</dbReference>
<evidence type="ECO:0000313" key="5">
    <source>
        <dbReference type="Proteomes" id="UP000267400"/>
    </source>
</evidence>
<evidence type="ECO:0000256" key="2">
    <source>
        <dbReference type="ARBA" id="ARBA00022729"/>
    </source>
</evidence>
<dbReference type="GO" id="GO:0005576">
    <property type="term" value="C:extracellular region"/>
    <property type="evidence" value="ECO:0007669"/>
    <property type="project" value="UniProtKB-SubCell"/>
</dbReference>
<dbReference type="Proteomes" id="UP000267400">
    <property type="component" value="Unassembled WGS sequence"/>
</dbReference>
<reference evidence="4 5" key="1">
    <citation type="submission" date="2018-12" db="EMBL/GenBank/DDBJ databases">
        <authorList>
            <person name="Yu L."/>
        </authorList>
    </citation>
    <scope>NUCLEOTIDE SEQUENCE [LARGE SCALE GENOMIC DNA]</scope>
    <source>
        <strain evidence="4 5">11S</strain>
    </source>
</reference>
<dbReference type="GO" id="GO:0005975">
    <property type="term" value="P:carbohydrate metabolic process"/>
    <property type="evidence" value="ECO:0007669"/>
    <property type="project" value="InterPro"/>
</dbReference>
<dbReference type="OrthoDB" id="9814639at2"/>
<accession>A0A431V4T6</accession>
<dbReference type="Gene3D" id="3.20.20.370">
    <property type="entry name" value="Glycoside hydrolase/deacetylase"/>
    <property type="match status" value="1"/>
</dbReference>
<organism evidence="4 5">
    <name type="scientific">Halomonas nitroreducens</name>
    <dbReference type="NCBI Taxonomy" id="447425"/>
    <lineage>
        <taxon>Bacteria</taxon>
        <taxon>Pseudomonadati</taxon>
        <taxon>Pseudomonadota</taxon>
        <taxon>Gammaproteobacteria</taxon>
        <taxon>Oceanospirillales</taxon>
        <taxon>Halomonadaceae</taxon>
        <taxon>Halomonas</taxon>
    </lineage>
</organism>
<evidence type="ECO:0000256" key="1">
    <source>
        <dbReference type="ARBA" id="ARBA00004613"/>
    </source>
</evidence>
<dbReference type="InterPro" id="IPR011330">
    <property type="entry name" value="Glyco_hydro/deAcase_b/a-brl"/>
</dbReference>
<sequence>MLRHRPIPVRGWRPQRLVMTRPREKCPMSNPLTIVMYHYVRPLHRSRYPELKALELSCFRGQLDFIGRHYTVVDMEQVIAATRGEPLPPRPLLLTFDDGYRDHYEHVVPLLVERGWQGSFFPPACAVREGRVLDVNKVHFTLASVEEPGCLVEAIFAALDEHRGEHDLADNAAYFGTYAHESRYDGPEVTFVKRMLQKGLPDGLRERVIERLFRRFVTTDEADFAADLYMSVDQLREIHAMGMCIGSHGDRHRWLNTLPGEWQRQEVDASLAFLGELGVPRHDWVMCYPYGGYDDGLLAMLRERGCALGLTVEVDLADVWRHDPLRLPRVDTNDLPAQADAVPGEWAWVAASSSRWGAGVSS</sequence>
<gene>
    <name evidence="4" type="ORF">EKG36_07090</name>
</gene>
<dbReference type="PROSITE" id="PS51677">
    <property type="entry name" value="NODB"/>
    <property type="match status" value="1"/>
</dbReference>